<dbReference type="KEGG" id="fpa:FPR_23520"/>
<protein>
    <submittedName>
        <fullName evidence="1">Uncharacterized protein</fullName>
    </submittedName>
</protein>
<reference evidence="1 2" key="2">
    <citation type="submission" date="2010-03" db="EMBL/GenBank/DDBJ databases">
        <authorList>
            <person name="Pajon A."/>
        </authorList>
    </citation>
    <scope>NUCLEOTIDE SEQUENCE [LARGE SCALE GENOMIC DNA]</scope>
    <source>
        <strain evidence="1 2">SL3/3</strain>
    </source>
</reference>
<name>D4KCF8_9FIRM</name>
<dbReference type="RefSeq" id="WP_015538042.1">
    <property type="nucleotide sequence ID" value="NC_021020.1"/>
</dbReference>
<dbReference type="EMBL" id="FP929046">
    <property type="protein sequence ID" value="CBL02521.1"/>
    <property type="molecule type" value="Genomic_DNA"/>
</dbReference>
<accession>D4KCF8</accession>
<organism evidence="1 2">
    <name type="scientific">Faecalibacterium prausnitzii SL3/3</name>
    <dbReference type="NCBI Taxonomy" id="657322"/>
    <lineage>
        <taxon>Bacteria</taxon>
        <taxon>Bacillati</taxon>
        <taxon>Bacillota</taxon>
        <taxon>Clostridia</taxon>
        <taxon>Eubacteriales</taxon>
        <taxon>Oscillospiraceae</taxon>
        <taxon>Faecalibacterium</taxon>
    </lineage>
</organism>
<evidence type="ECO:0000313" key="1">
    <source>
        <dbReference type="EMBL" id="CBL02521.1"/>
    </source>
</evidence>
<evidence type="ECO:0000313" key="2">
    <source>
        <dbReference type="Proteomes" id="UP000007059"/>
    </source>
</evidence>
<proteinExistence type="predicted"/>
<reference evidence="1 2" key="1">
    <citation type="submission" date="2010-03" db="EMBL/GenBank/DDBJ databases">
        <title>The genome sequence of Faecalibacterium prausnitzii SL3/3.</title>
        <authorList>
            <consortium name="metaHIT consortium -- http://www.metahit.eu/"/>
            <person name="Pajon A."/>
            <person name="Turner K."/>
            <person name="Parkhill J."/>
            <person name="Duncan S."/>
            <person name="Flint H."/>
        </authorList>
    </citation>
    <scope>NUCLEOTIDE SEQUENCE [LARGE SCALE GENOMIC DNA]</scope>
    <source>
        <strain evidence="1 2">SL3/3</strain>
    </source>
</reference>
<sequence>MGVNPLKCLAGLGFLDRTNSCFIGVIQRSFVFVISLDGKKSRLKMINNPFAEKGIIACQCCDSGEYLFNEDGNRNGYCGNCGARIDWPEDEDGWKSTNTDLPKYGVLCKIKYKDGREDTAVLSSCVGWHTEGILNTLKEPDYWRYIIEEEKNGA</sequence>
<dbReference type="Proteomes" id="UP000007059">
    <property type="component" value="Chromosome"/>
</dbReference>
<gene>
    <name evidence="1" type="ORF">FPR_23520</name>
</gene>
<dbReference type="HOGENOM" id="CLU_1701623_0_0_9"/>
<dbReference type="AlphaFoldDB" id="D4KCF8"/>